<dbReference type="AlphaFoldDB" id="A0AAE0WUQ7"/>
<sequence>MAFDISESTGTYDYGEWQDFYSAVSLDPNSYGSVNTTNGYLRLSPSGCVVPGSKPQTWDCNAACLNTTTGPELVWGNKDYNSMYTLQNCVVLPAIMALLAGGNLTANGVKVATKYGIVGNASLIQTPVLAWPVISGCIDAYCKSGGEGGPPTPGCARGNSDDYAKYVILPSEGYYDGKGAWDAAGEDYWWPENYTFSGVDAFNSGLCHNLTAFINSDIGGIGMFVSYLMQTFIVLSAWLLFHIYSNWSTYPIFLALAARHGPRRASTLAQEKQAKIAKGYSDALVSALVEFQKAQVFFMLSVQIAILVALHNPSYIEAKNWQALWNNFGILYSLAFGGCLPVLFVLLMLRIAGKKEFYTLLVTLCSVALSSATWFVAWFRAPDPNTSIAEPESPMPDQCAGVAPIKYCYSGNIYYNATENAVKAVPMLVFCFVVLLCLMLDQVTIFTVRASSGESYKGTCFQWLRDAILRLPLCESYDRGAEGRSKWMRVFKLDTSGRILRVVHGFLLFATECAFVALNMVLISDYAHLLTKGNDFRSLDTSSWSLGQIIAVTIWVPVLIEYVWQAYVGVEAGQKFRLPPGWRLVKMDDGRDVDDSDKIDPVNEMSSSIDLARLPAIGRPGYERVDSNNW</sequence>
<keyword evidence="3" id="KW-1185">Reference proteome</keyword>
<organism evidence="2 3">
    <name type="scientific">Recurvomyces mirabilis</name>
    <dbReference type="NCBI Taxonomy" id="574656"/>
    <lineage>
        <taxon>Eukaryota</taxon>
        <taxon>Fungi</taxon>
        <taxon>Dikarya</taxon>
        <taxon>Ascomycota</taxon>
        <taxon>Pezizomycotina</taxon>
        <taxon>Dothideomycetes</taxon>
        <taxon>Dothideomycetidae</taxon>
        <taxon>Mycosphaerellales</taxon>
        <taxon>Teratosphaeriaceae</taxon>
        <taxon>Recurvomyces</taxon>
    </lineage>
</organism>
<name>A0AAE0WUQ7_9PEZI</name>
<proteinExistence type="predicted"/>
<feature type="transmembrane region" description="Helical" evidence="1">
    <location>
        <begin position="543"/>
        <end position="564"/>
    </location>
</feature>
<reference evidence="2" key="1">
    <citation type="submission" date="2023-07" db="EMBL/GenBank/DDBJ databases">
        <title>Black Yeasts Isolated from many extreme environments.</title>
        <authorList>
            <person name="Coleine C."/>
            <person name="Stajich J.E."/>
            <person name="Selbmann L."/>
        </authorList>
    </citation>
    <scope>NUCLEOTIDE SEQUENCE</scope>
    <source>
        <strain evidence="2">CCFEE 5485</strain>
    </source>
</reference>
<feature type="transmembrane region" description="Helical" evidence="1">
    <location>
        <begin position="424"/>
        <end position="448"/>
    </location>
</feature>
<accession>A0AAE0WUQ7</accession>
<evidence type="ECO:0000256" key="1">
    <source>
        <dbReference type="SAM" id="Phobius"/>
    </source>
</evidence>
<keyword evidence="1" id="KW-1133">Transmembrane helix</keyword>
<evidence type="ECO:0000313" key="2">
    <source>
        <dbReference type="EMBL" id="KAK3678581.1"/>
    </source>
</evidence>
<feature type="transmembrane region" description="Helical" evidence="1">
    <location>
        <begin position="499"/>
        <end position="523"/>
    </location>
</feature>
<dbReference type="EMBL" id="JAUTXT010000004">
    <property type="protein sequence ID" value="KAK3678581.1"/>
    <property type="molecule type" value="Genomic_DNA"/>
</dbReference>
<feature type="transmembrane region" description="Helical" evidence="1">
    <location>
        <begin position="328"/>
        <end position="350"/>
    </location>
</feature>
<feature type="transmembrane region" description="Helical" evidence="1">
    <location>
        <begin position="296"/>
        <end position="316"/>
    </location>
</feature>
<feature type="transmembrane region" description="Helical" evidence="1">
    <location>
        <begin position="357"/>
        <end position="377"/>
    </location>
</feature>
<protein>
    <submittedName>
        <fullName evidence="2">Uncharacterized protein</fullName>
    </submittedName>
</protein>
<gene>
    <name evidence="2" type="ORF">LTR78_001879</name>
</gene>
<feature type="transmembrane region" description="Helical" evidence="1">
    <location>
        <begin position="218"/>
        <end position="241"/>
    </location>
</feature>
<keyword evidence="1" id="KW-0472">Membrane</keyword>
<dbReference type="Proteomes" id="UP001274830">
    <property type="component" value="Unassembled WGS sequence"/>
</dbReference>
<comment type="caution">
    <text evidence="2">The sequence shown here is derived from an EMBL/GenBank/DDBJ whole genome shotgun (WGS) entry which is preliminary data.</text>
</comment>
<evidence type="ECO:0000313" key="3">
    <source>
        <dbReference type="Proteomes" id="UP001274830"/>
    </source>
</evidence>
<keyword evidence="1" id="KW-0812">Transmembrane</keyword>